<accession>A0ACC0Y9Y5</accession>
<protein>
    <submittedName>
        <fullName evidence="1">Uncharacterized protein</fullName>
    </submittedName>
</protein>
<reference evidence="2" key="1">
    <citation type="journal article" date="2023" name="G3 (Bethesda)">
        <title>Genome assembly and association tests identify interacting loci associated with vigor, precocity, and sex in interspecific pistachio rootstocks.</title>
        <authorList>
            <person name="Palmer W."/>
            <person name="Jacygrad E."/>
            <person name="Sagayaradj S."/>
            <person name="Cavanaugh K."/>
            <person name="Han R."/>
            <person name="Bertier L."/>
            <person name="Beede B."/>
            <person name="Kafkas S."/>
            <person name="Golino D."/>
            <person name="Preece J."/>
            <person name="Michelmore R."/>
        </authorList>
    </citation>
    <scope>NUCLEOTIDE SEQUENCE [LARGE SCALE GENOMIC DNA]</scope>
</reference>
<evidence type="ECO:0000313" key="1">
    <source>
        <dbReference type="EMBL" id="KAJ0030970.1"/>
    </source>
</evidence>
<name>A0ACC0Y9Y5_9ROSI</name>
<evidence type="ECO:0000313" key="2">
    <source>
        <dbReference type="Proteomes" id="UP001163603"/>
    </source>
</evidence>
<dbReference type="EMBL" id="CM047743">
    <property type="protein sequence ID" value="KAJ0030970.1"/>
    <property type="molecule type" value="Genomic_DNA"/>
</dbReference>
<proteinExistence type="predicted"/>
<comment type="caution">
    <text evidence="1">The sequence shown here is derived from an EMBL/GenBank/DDBJ whole genome shotgun (WGS) entry which is preliminary data.</text>
</comment>
<gene>
    <name evidence="1" type="ORF">Pint_14410</name>
</gene>
<organism evidence="1 2">
    <name type="scientific">Pistacia integerrima</name>
    <dbReference type="NCBI Taxonomy" id="434235"/>
    <lineage>
        <taxon>Eukaryota</taxon>
        <taxon>Viridiplantae</taxon>
        <taxon>Streptophyta</taxon>
        <taxon>Embryophyta</taxon>
        <taxon>Tracheophyta</taxon>
        <taxon>Spermatophyta</taxon>
        <taxon>Magnoliopsida</taxon>
        <taxon>eudicotyledons</taxon>
        <taxon>Gunneridae</taxon>
        <taxon>Pentapetalae</taxon>
        <taxon>rosids</taxon>
        <taxon>malvids</taxon>
        <taxon>Sapindales</taxon>
        <taxon>Anacardiaceae</taxon>
        <taxon>Pistacia</taxon>
    </lineage>
</organism>
<keyword evidence="2" id="KW-1185">Reference proteome</keyword>
<sequence length="317" mass="36566">MATLPRCRLRGCSANGVGFVAARSIRHGEGFVTTGSIRHSEGFMFVGSIRHGEGFMAVGFPFSISFFSSSTILFLLSLAFFFQSTMASWLPVHLVGFLTSLPKVFSKILTGLQFVGWIVWWLINLFPKEERESSTKYHFSKEEEEEEKEEEEEEEEKRAAIPFGFSLVFYSVTLRFNSIRIQIPEQPWYMNPIFSILIGGVLLFGSIFIELFFILTSIWLHQFCYIFGFLFIVFTILIVTCAEITIVLCYFQLCSEDYLWLWRSYLTLGSSAFYLFLYAAFYFFTKLDITKPVSGILYFGYMLIVSYAFFVLTGKID</sequence>
<dbReference type="Proteomes" id="UP001163603">
    <property type="component" value="Chromosome 8"/>
</dbReference>